<evidence type="ECO:0000313" key="1">
    <source>
        <dbReference type="EMBL" id="JAD79936.1"/>
    </source>
</evidence>
<dbReference type="EMBL" id="GBRH01217959">
    <property type="protein sequence ID" value="JAD79936.1"/>
    <property type="molecule type" value="Transcribed_RNA"/>
</dbReference>
<accession>A0A0A9CWF7</accession>
<dbReference type="AlphaFoldDB" id="A0A0A9CWF7"/>
<organism evidence="1">
    <name type="scientific">Arundo donax</name>
    <name type="common">Giant reed</name>
    <name type="synonym">Donax arundinaceus</name>
    <dbReference type="NCBI Taxonomy" id="35708"/>
    <lineage>
        <taxon>Eukaryota</taxon>
        <taxon>Viridiplantae</taxon>
        <taxon>Streptophyta</taxon>
        <taxon>Embryophyta</taxon>
        <taxon>Tracheophyta</taxon>
        <taxon>Spermatophyta</taxon>
        <taxon>Magnoliopsida</taxon>
        <taxon>Liliopsida</taxon>
        <taxon>Poales</taxon>
        <taxon>Poaceae</taxon>
        <taxon>PACMAD clade</taxon>
        <taxon>Arundinoideae</taxon>
        <taxon>Arundineae</taxon>
        <taxon>Arundo</taxon>
    </lineage>
</organism>
<reference evidence="1" key="1">
    <citation type="submission" date="2014-09" db="EMBL/GenBank/DDBJ databases">
        <authorList>
            <person name="Magalhaes I.L.F."/>
            <person name="Oliveira U."/>
            <person name="Santos F.R."/>
            <person name="Vidigal T.H.D.A."/>
            <person name="Brescovit A.D."/>
            <person name="Santos A.J."/>
        </authorList>
    </citation>
    <scope>NUCLEOTIDE SEQUENCE</scope>
    <source>
        <tissue evidence="1">Shoot tissue taken approximately 20 cm above the soil surface</tissue>
    </source>
</reference>
<proteinExistence type="predicted"/>
<sequence>MVFSPSSPFTISDPVFTHKPCISIAIALSEIAAFNSFIFVLPLTDLDTSLIQTLSTIMWLVVKVPVLSVQMQLAEPMVSHAARCLTSALSFINFFMANARLRVTASGRPSGTATTMIVTAIAK</sequence>
<reference evidence="1" key="2">
    <citation type="journal article" date="2015" name="Data Brief">
        <title>Shoot transcriptome of the giant reed, Arundo donax.</title>
        <authorList>
            <person name="Barrero R.A."/>
            <person name="Guerrero F.D."/>
            <person name="Moolhuijzen P."/>
            <person name="Goolsby J.A."/>
            <person name="Tidwell J."/>
            <person name="Bellgard S.E."/>
            <person name="Bellgard M.I."/>
        </authorList>
    </citation>
    <scope>NUCLEOTIDE SEQUENCE</scope>
    <source>
        <tissue evidence="1">Shoot tissue taken approximately 20 cm above the soil surface</tissue>
    </source>
</reference>
<protein>
    <submittedName>
        <fullName evidence="1">ACA6</fullName>
    </submittedName>
</protein>
<name>A0A0A9CWF7_ARUDO</name>